<sequence length="148" mass="16491">MPLHDICTKTFLLHLIPLPVSCTVTGSMPLTAETKDLLPLPSYPVPKLTDMEYSKEILLLSRNARESNDGFAPGRCGALGDKWRSEYRGLYLHPYDLQELIHELGEIDILKHNIDSRSLGSPSLTGKALACYVLNIVTKVFAQLRLSL</sequence>
<evidence type="ECO:0000256" key="1">
    <source>
        <dbReference type="SAM" id="SignalP"/>
    </source>
</evidence>
<dbReference type="Proteomes" id="UP000070720">
    <property type="component" value="Chromosome 1"/>
</dbReference>
<accession>I1S4Z2</accession>
<feature type="chain" id="PRO_5010124771" evidence="1">
    <location>
        <begin position="23"/>
        <end position="148"/>
    </location>
</feature>
<reference evidence="3" key="5">
    <citation type="submission" date="2017-01" db="UniProtKB">
        <authorList>
            <consortium name="EnsemblFungi"/>
        </authorList>
    </citation>
    <scope>IDENTIFICATION</scope>
    <source>
        <strain evidence="3">PH-1 / ATCC MYA-4620 / FGSC 9075 / NRRL 31084</strain>
    </source>
</reference>
<feature type="signal peptide" evidence="1">
    <location>
        <begin position="1"/>
        <end position="22"/>
    </location>
</feature>
<evidence type="ECO:0000313" key="4">
    <source>
        <dbReference type="Proteomes" id="UP000070720"/>
    </source>
</evidence>
<protein>
    <submittedName>
        <fullName evidence="2">Chromosome 1, complete genome</fullName>
    </submittedName>
</protein>
<reference evidence="3 4" key="1">
    <citation type="journal article" date="2007" name="Science">
        <title>The Fusarium graminearum genome reveals a link between localized polymorphism and pathogen specialization.</title>
        <authorList>
            <person name="Cuomo C.A."/>
            <person name="Gueldener U."/>
            <person name="Xu J.-R."/>
            <person name="Trail F."/>
            <person name="Turgeon B.G."/>
            <person name="Di Pietro A."/>
            <person name="Walton J.D."/>
            <person name="Ma L.-J."/>
            <person name="Baker S.E."/>
            <person name="Rep M."/>
            <person name="Adam G."/>
            <person name="Antoniw J."/>
            <person name="Baldwin T."/>
            <person name="Calvo S.E."/>
            <person name="Chang Y.-L."/>
            <person name="DeCaprio D."/>
            <person name="Gale L.R."/>
            <person name="Gnerre S."/>
            <person name="Goswami R.S."/>
            <person name="Hammond-Kosack K."/>
            <person name="Harris L.J."/>
            <person name="Hilburn K."/>
            <person name="Kennell J.C."/>
            <person name="Kroken S."/>
            <person name="Magnuson J.K."/>
            <person name="Mannhaupt G."/>
            <person name="Mauceli E.W."/>
            <person name="Mewes H.-W."/>
            <person name="Mitterbauer R."/>
            <person name="Muehlbauer G."/>
            <person name="Muensterkoetter M."/>
            <person name="Nelson D."/>
            <person name="O'Donnell K."/>
            <person name="Ouellet T."/>
            <person name="Qi W."/>
            <person name="Quesneville H."/>
            <person name="Roncero M.I.G."/>
            <person name="Seong K.-Y."/>
            <person name="Tetko I.V."/>
            <person name="Urban M."/>
            <person name="Waalwijk C."/>
            <person name="Ward T.J."/>
            <person name="Yao J."/>
            <person name="Birren B.W."/>
            <person name="Kistler H.C."/>
        </authorList>
    </citation>
    <scope>NUCLEOTIDE SEQUENCE [LARGE SCALE GENOMIC DNA]</scope>
    <source>
        <strain evidence="4">ATCC MYA-4620 / CBS 123657 / FGSC 9075 / NRRL 31084 / PH-1</strain>
        <strain evidence="3">PH-1 / ATCC MYA-4620 / FGSC 9075 / NRRL 31084</strain>
    </source>
</reference>
<keyword evidence="4" id="KW-1185">Reference proteome</keyword>
<dbReference type="EMBL" id="HG970332">
    <property type="protein sequence ID" value="CEF73262.1"/>
    <property type="molecule type" value="Genomic_DNA"/>
</dbReference>
<dbReference type="RefSeq" id="XP_011316948.1">
    <property type="nucleotide sequence ID" value="XM_011318646.1"/>
</dbReference>
<organism evidence="2 4">
    <name type="scientific">Gibberella zeae (strain ATCC MYA-4620 / CBS 123657 / FGSC 9075 / NRRL 31084 / PH-1)</name>
    <name type="common">Wheat head blight fungus</name>
    <name type="synonym">Fusarium graminearum</name>
    <dbReference type="NCBI Taxonomy" id="229533"/>
    <lineage>
        <taxon>Eukaryota</taxon>
        <taxon>Fungi</taxon>
        <taxon>Dikarya</taxon>
        <taxon>Ascomycota</taxon>
        <taxon>Pezizomycotina</taxon>
        <taxon>Sordariomycetes</taxon>
        <taxon>Hypocreomycetidae</taxon>
        <taxon>Hypocreales</taxon>
        <taxon>Nectriaceae</taxon>
        <taxon>Fusarium</taxon>
    </lineage>
</organism>
<dbReference type="InParanoid" id="I1S4Z2"/>
<dbReference type="HOGENOM" id="CLU_1758968_0_0_1"/>
<keyword evidence="1" id="KW-0732">Signal</keyword>
<evidence type="ECO:0000313" key="3">
    <source>
        <dbReference type="EnsemblFungi" id="CEF73262"/>
    </source>
</evidence>
<reference evidence="3 4" key="2">
    <citation type="journal article" date="2010" name="Nature">
        <title>Comparative genomics reveals mobile pathogenicity chromosomes in Fusarium.</title>
        <authorList>
            <person name="Ma L.J."/>
            <person name="van der Does H.C."/>
            <person name="Borkovich K.A."/>
            <person name="Coleman J.J."/>
            <person name="Daboussi M.J."/>
            <person name="Di Pietro A."/>
            <person name="Dufresne M."/>
            <person name="Freitag M."/>
            <person name="Grabherr M."/>
            <person name="Henrissat B."/>
            <person name="Houterman P.M."/>
            <person name="Kang S."/>
            <person name="Shim W.B."/>
            <person name="Woloshuk C."/>
            <person name="Xie X."/>
            <person name="Xu J.R."/>
            <person name="Antoniw J."/>
            <person name="Baker S.E."/>
            <person name="Bluhm B.H."/>
            <person name="Breakspear A."/>
            <person name="Brown D.W."/>
            <person name="Butchko R.A."/>
            <person name="Chapman S."/>
            <person name="Coulson R."/>
            <person name="Coutinho P.M."/>
            <person name="Danchin E.G."/>
            <person name="Diener A."/>
            <person name="Gale L.R."/>
            <person name="Gardiner D.M."/>
            <person name="Goff S."/>
            <person name="Hammond-Kosack K.E."/>
            <person name="Hilburn K."/>
            <person name="Hua-Van A."/>
            <person name="Jonkers W."/>
            <person name="Kazan K."/>
            <person name="Kodira C.D."/>
            <person name="Koehrsen M."/>
            <person name="Kumar L."/>
            <person name="Lee Y.H."/>
            <person name="Li L."/>
            <person name="Manners J.M."/>
            <person name="Miranda-Saavedra D."/>
            <person name="Mukherjee M."/>
            <person name="Park G."/>
            <person name="Park J."/>
            <person name="Park S.Y."/>
            <person name="Proctor R.H."/>
            <person name="Regev A."/>
            <person name="Ruiz-Roldan M.C."/>
            <person name="Sain D."/>
            <person name="Sakthikumar S."/>
            <person name="Sykes S."/>
            <person name="Schwartz D.C."/>
            <person name="Turgeon B.G."/>
            <person name="Wapinski I."/>
            <person name="Yoder O."/>
            <person name="Young S."/>
            <person name="Zeng Q."/>
            <person name="Zhou S."/>
            <person name="Galagan J."/>
            <person name="Cuomo C.A."/>
            <person name="Kistler H.C."/>
            <person name="Rep M."/>
        </authorList>
    </citation>
    <scope>GENOME REANNOTATION</scope>
    <source>
        <strain evidence="4">ATCC MYA-4620 / CBS 123657 / FGSC 9075 / NRRL 31084 / PH-1</strain>
        <strain evidence="3">PH-1 / ATCC MYA-4620 / FGSC 9075 / NRRL 31084</strain>
    </source>
</reference>
<dbReference type="KEGG" id="fgr:FGSG_11910"/>
<reference key="3">
    <citation type="submission" date="2014-02" db="EMBL/GenBank/DDBJ databases">
        <title>A revised Fusarium graminearum genomic reference sequence using whole shotgun re-sequencing.</title>
        <authorList>
            <person name="King R."/>
            <person name="Urban M."/>
            <person name="Hassani-Pak K."/>
            <person name="Hammond-Kosack K."/>
        </authorList>
    </citation>
    <scope>NUCLEOTIDE SEQUENCE</scope>
    <source>
        <strain>PH-1</strain>
    </source>
</reference>
<dbReference type="VEuPathDB" id="FungiDB:FGRAMPH1_01G02921"/>
<gene>
    <name evidence="2" type="ORF">FGRAMPH1_01T02921</name>
</gene>
<name>I1S4Z2_GIBZE</name>
<dbReference type="AlphaFoldDB" id="I1S4Z2"/>
<proteinExistence type="predicted"/>
<evidence type="ECO:0000313" key="2">
    <source>
        <dbReference type="EMBL" id="CEF73262.1"/>
    </source>
</evidence>
<dbReference type="EnsemblFungi" id="CEF73262">
    <property type="protein sequence ID" value="CEF73262"/>
    <property type="gene ID" value="FGRRES_11910"/>
</dbReference>
<reference evidence="2 4" key="4">
    <citation type="journal article" date="2015" name="BMC Genomics">
        <title>The completed genome sequence of the pathogenic ascomycete fungus Fusarium graminearum.</title>
        <authorList>
            <person name="King R."/>
            <person name="Urban M."/>
            <person name="Hammond-Kosack M.C."/>
            <person name="Hassani-Pak K."/>
            <person name="Hammond-Kosack K.E."/>
        </authorList>
    </citation>
    <scope>NUCLEOTIDE SEQUENCE [LARGE SCALE GENOMIC DNA]</scope>
    <source>
        <strain evidence="4">ATCC MYA-4620 / CBS 123657 / FGSC 9075 / NRRL 31084 / PH-1</strain>
        <strain evidence="2">PH-1</strain>
    </source>
</reference>